<dbReference type="Proteomes" id="UP000240608">
    <property type="component" value="Unassembled WGS sequence"/>
</dbReference>
<reference evidence="5" key="3">
    <citation type="journal article" date="2019" name="Int. J. Syst. Evol. Microbiol.">
        <title>The Global Catalogue of Microorganisms (GCM) 10K type strain sequencing project: providing services to taxonomists for standard genome sequencing and annotation.</title>
        <authorList>
            <consortium name="The Broad Institute Genomics Platform"/>
            <consortium name="The Broad Institute Genome Sequencing Center for Infectious Disease"/>
            <person name="Wu L."/>
            <person name="Ma J."/>
        </authorList>
    </citation>
    <scope>NUCLEOTIDE SEQUENCE [LARGE SCALE GENOMIC DNA]</scope>
    <source>
        <strain evidence="5">CGMCC 1.10832</strain>
    </source>
</reference>
<keyword evidence="1" id="KW-0812">Transmembrane</keyword>
<reference evidence="2" key="4">
    <citation type="submission" date="2024-05" db="EMBL/GenBank/DDBJ databases">
        <authorList>
            <person name="Sun Q."/>
            <person name="Zhou Y."/>
        </authorList>
    </citation>
    <scope>NUCLEOTIDE SEQUENCE</scope>
    <source>
        <strain evidence="2">CGMCC 1.10832</strain>
    </source>
</reference>
<dbReference type="EMBL" id="BMEC01000013">
    <property type="protein sequence ID" value="GGC48439.1"/>
    <property type="molecule type" value="Genomic_DNA"/>
</dbReference>
<dbReference type="EMBL" id="PYVU01000052">
    <property type="protein sequence ID" value="PTB96419.1"/>
    <property type="molecule type" value="Genomic_DNA"/>
</dbReference>
<name>A0A2T4DRH2_9BACT</name>
<feature type="transmembrane region" description="Helical" evidence="1">
    <location>
        <begin position="74"/>
        <end position="93"/>
    </location>
</feature>
<evidence type="ECO:0000256" key="1">
    <source>
        <dbReference type="SAM" id="Phobius"/>
    </source>
</evidence>
<evidence type="ECO:0000313" key="2">
    <source>
        <dbReference type="EMBL" id="GGC48439.1"/>
    </source>
</evidence>
<comment type="caution">
    <text evidence="3">The sequence shown here is derived from an EMBL/GenBank/DDBJ whole genome shotgun (WGS) entry which is preliminary data.</text>
</comment>
<reference evidence="2" key="1">
    <citation type="journal article" date="2014" name="Int. J. Syst. Evol. Microbiol.">
        <title>Complete genome of a new Firmicutes species belonging to the dominant human colonic microbiota ('Ruminococcus bicirculans') reveals two chromosomes and a selective capacity to utilize plant glucans.</title>
        <authorList>
            <consortium name="NISC Comparative Sequencing Program"/>
            <person name="Wegmann U."/>
            <person name="Louis P."/>
            <person name="Goesmann A."/>
            <person name="Henrissat B."/>
            <person name="Duncan S.H."/>
            <person name="Flint H.J."/>
        </authorList>
    </citation>
    <scope>NUCLEOTIDE SEQUENCE</scope>
    <source>
        <strain evidence="2">CGMCC 1.10832</strain>
    </source>
</reference>
<evidence type="ECO:0008006" key="6">
    <source>
        <dbReference type="Google" id="ProtNLM"/>
    </source>
</evidence>
<dbReference type="RefSeq" id="WP_188466508.1">
    <property type="nucleotide sequence ID" value="NZ_BAABHU010000013.1"/>
</dbReference>
<evidence type="ECO:0000313" key="4">
    <source>
        <dbReference type="Proteomes" id="UP000240608"/>
    </source>
</evidence>
<sequence>MKRNIKCPNCDTWNEIESTGIEKCKNCGNTLIDEKKEREKKLEDFRQEQMDKWMFTIDEGDSKFMRFAKKVGNAGYYVFISILAFFAWLLAILPA</sequence>
<keyword evidence="1" id="KW-0472">Membrane</keyword>
<dbReference type="Proteomes" id="UP000636010">
    <property type="component" value="Unassembled WGS sequence"/>
</dbReference>
<accession>A0A2T4DRH2</accession>
<evidence type="ECO:0000313" key="3">
    <source>
        <dbReference type="EMBL" id="PTB96419.1"/>
    </source>
</evidence>
<evidence type="ECO:0000313" key="5">
    <source>
        <dbReference type="Proteomes" id="UP000636010"/>
    </source>
</evidence>
<dbReference type="AlphaFoldDB" id="A0A2T4DRH2"/>
<keyword evidence="1" id="KW-1133">Transmembrane helix</keyword>
<protein>
    <recommendedName>
        <fullName evidence="6">TFIIB-type zinc ribbon-containing protein</fullName>
    </recommendedName>
</protein>
<gene>
    <name evidence="3" type="ORF">C9994_07485</name>
    <name evidence="2" type="ORF">GCM10011506_37620</name>
</gene>
<keyword evidence="5" id="KW-1185">Reference proteome</keyword>
<organism evidence="3 4">
    <name type="scientific">Marivirga lumbricoides</name>
    <dbReference type="NCBI Taxonomy" id="1046115"/>
    <lineage>
        <taxon>Bacteria</taxon>
        <taxon>Pseudomonadati</taxon>
        <taxon>Bacteroidota</taxon>
        <taxon>Cytophagia</taxon>
        <taxon>Cytophagales</taxon>
        <taxon>Marivirgaceae</taxon>
        <taxon>Marivirga</taxon>
    </lineage>
</organism>
<reference evidence="3 4" key="2">
    <citation type="submission" date="2018-03" db="EMBL/GenBank/DDBJ databases">
        <title>Cross-interface Injection: A General Nanoliter Liquid Handling Method Applied to Single Cells Genome Amplification Automated Nanoliter Liquid Handling Applied to Single Cell Multiple Displacement Amplification.</title>
        <authorList>
            <person name="Yun J."/>
            <person name="Xu P."/>
            <person name="Xu J."/>
            <person name="Dai X."/>
            <person name="Wang Y."/>
            <person name="Zheng X."/>
            <person name="Cao C."/>
            <person name="Yi Q."/>
            <person name="Zhu Y."/>
            <person name="Wang L."/>
            <person name="Dong Z."/>
            <person name="Huang Y."/>
            <person name="Huang L."/>
            <person name="Du W."/>
        </authorList>
    </citation>
    <scope>NUCLEOTIDE SEQUENCE [LARGE SCALE GENOMIC DNA]</scope>
    <source>
        <strain evidence="3 4">Z-D1-2</strain>
    </source>
</reference>
<proteinExistence type="predicted"/>